<reference evidence="2" key="2">
    <citation type="submission" date="2020-05" db="UniProtKB">
        <authorList>
            <consortium name="EnsemblMetazoa"/>
        </authorList>
    </citation>
    <scope>IDENTIFICATION</scope>
    <source>
        <strain evidence="2">IAEA</strain>
    </source>
</reference>
<evidence type="ECO:0008006" key="4">
    <source>
        <dbReference type="Google" id="ProtNLM"/>
    </source>
</evidence>
<name>A0A1B0B407_9MUSC</name>
<evidence type="ECO:0000313" key="3">
    <source>
        <dbReference type="Proteomes" id="UP000092460"/>
    </source>
</evidence>
<evidence type="ECO:0000256" key="1">
    <source>
        <dbReference type="SAM" id="MobiDB-lite"/>
    </source>
</evidence>
<dbReference type="AlphaFoldDB" id="A0A1B0B407"/>
<organism evidence="2 3">
    <name type="scientific">Glossina palpalis gambiensis</name>
    <dbReference type="NCBI Taxonomy" id="67801"/>
    <lineage>
        <taxon>Eukaryota</taxon>
        <taxon>Metazoa</taxon>
        <taxon>Ecdysozoa</taxon>
        <taxon>Arthropoda</taxon>
        <taxon>Hexapoda</taxon>
        <taxon>Insecta</taxon>
        <taxon>Pterygota</taxon>
        <taxon>Neoptera</taxon>
        <taxon>Endopterygota</taxon>
        <taxon>Diptera</taxon>
        <taxon>Brachycera</taxon>
        <taxon>Muscomorpha</taxon>
        <taxon>Hippoboscoidea</taxon>
        <taxon>Glossinidae</taxon>
        <taxon>Glossina</taxon>
    </lineage>
</organism>
<accession>A0A1B0B407</accession>
<dbReference type="EnsemblMetazoa" id="GPPI018127-RA">
    <property type="protein sequence ID" value="GPPI018127-PA"/>
    <property type="gene ID" value="GPPI018127"/>
</dbReference>
<dbReference type="Proteomes" id="UP000092460">
    <property type="component" value="Unassembled WGS sequence"/>
</dbReference>
<dbReference type="EMBL" id="JXJN01008139">
    <property type="status" value="NOT_ANNOTATED_CDS"/>
    <property type="molecule type" value="Genomic_DNA"/>
</dbReference>
<protein>
    <recommendedName>
        <fullName evidence="4">Tubulin/FtsZ GTPase domain-containing protein</fullName>
    </recommendedName>
</protein>
<evidence type="ECO:0000313" key="2">
    <source>
        <dbReference type="EnsemblMetazoa" id="GPPI018127-PA"/>
    </source>
</evidence>
<reference evidence="3" key="1">
    <citation type="submission" date="2015-01" db="EMBL/GenBank/DDBJ databases">
        <authorList>
            <person name="Aksoy S."/>
            <person name="Warren W."/>
            <person name="Wilson R.K."/>
        </authorList>
    </citation>
    <scope>NUCLEOTIDE SEQUENCE [LARGE SCALE GENOMIC DNA]</scope>
    <source>
        <strain evidence="3">IAEA</strain>
    </source>
</reference>
<feature type="region of interest" description="Disordered" evidence="1">
    <location>
        <begin position="12"/>
        <end position="49"/>
    </location>
</feature>
<keyword evidence="3" id="KW-1185">Reference proteome</keyword>
<sequence length="80" mass="8977">MRVIVHMQAGQCGNQIGGPALADNDELGEDNSTKSPVNADNDDTPESKLDHWETFHFPLDFFIFQGDQDYLEDSTFSKID</sequence>
<dbReference type="VEuPathDB" id="VectorBase:GPPI018127"/>
<proteinExistence type="predicted"/>